<evidence type="ECO:0008006" key="5">
    <source>
        <dbReference type="Google" id="ProtNLM"/>
    </source>
</evidence>
<feature type="chain" id="PRO_5035806238" description="GPI ethanolamine phosphate transferase 1" evidence="2">
    <location>
        <begin position="21"/>
        <end position="143"/>
    </location>
</feature>
<feature type="transmembrane region" description="Helical" evidence="1">
    <location>
        <begin position="58"/>
        <end position="79"/>
    </location>
</feature>
<feature type="signal peptide" evidence="2">
    <location>
        <begin position="1"/>
        <end position="20"/>
    </location>
</feature>
<evidence type="ECO:0000313" key="3">
    <source>
        <dbReference type="EnsemblMetazoa" id="CJA10378.1"/>
    </source>
</evidence>
<evidence type="ECO:0000256" key="2">
    <source>
        <dbReference type="SAM" id="SignalP"/>
    </source>
</evidence>
<evidence type="ECO:0000256" key="1">
    <source>
        <dbReference type="SAM" id="Phobius"/>
    </source>
</evidence>
<reference evidence="3" key="2">
    <citation type="submission" date="2022-06" db="UniProtKB">
        <authorList>
            <consortium name="EnsemblMetazoa"/>
        </authorList>
    </citation>
    <scope>IDENTIFICATION</scope>
    <source>
        <strain evidence="3">DF5081</strain>
    </source>
</reference>
<accession>A0A8R1DRM5</accession>
<keyword evidence="1" id="KW-1133">Transmembrane helix</keyword>
<feature type="transmembrane region" description="Helical" evidence="1">
    <location>
        <begin position="30"/>
        <end position="46"/>
    </location>
</feature>
<protein>
    <recommendedName>
        <fullName evidence="5">GPI ethanolamine phosphate transferase 1</fullName>
    </recommendedName>
</protein>
<keyword evidence="2" id="KW-0732">Signal</keyword>
<dbReference type="AlphaFoldDB" id="A0A8R1DRM5"/>
<evidence type="ECO:0000313" key="4">
    <source>
        <dbReference type="Proteomes" id="UP000005237"/>
    </source>
</evidence>
<name>A0A8R1DRM5_CAEJA</name>
<proteinExistence type="predicted"/>
<keyword evidence="1" id="KW-0472">Membrane</keyword>
<dbReference type="EnsemblMetazoa" id="CJA10378.1">
    <property type="protein sequence ID" value="CJA10378.1"/>
    <property type="gene ID" value="WBGene00129582"/>
</dbReference>
<organism evidence="3 4">
    <name type="scientific">Caenorhabditis japonica</name>
    <dbReference type="NCBI Taxonomy" id="281687"/>
    <lineage>
        <taxon>Eukaryota</taxon>
        <taxon>Metazoa</taxon>
        <taxon>Ecdysozoa</taxon>
        <taxon>Nematoda</taxon>
        <taxon>Chromadorea</taxon>
        <taxon>Rhabditida</taxon>
        <taxon>Rhabditina</taxon>
        <taxon>Rhabditomorpha</taxon>
        <taxon>Rhabditoidea</taxon>
        <taxon>Rhabditidae</taxon>
        <taxon>Peloderinae</taxon>
        <taxon>Caenorhabditis</taxon>
    </lineage>
</organism>
<dbReference type="Proteomes" id="UP000005237">
    <property type="component" value="Unassembled WGS sequence"/>
</dbReference>
<keyword evidence="1" id="KW-0812">Transmembrane</keyword>
<keyword evidence="4" id="KW-1185">Reference proteome</keyword>
<feature type="transmembrane region" description="Helical" evidence="1">
    <location>
        <begin position="91"/>
        <end position="108"/>
    </location>
</feature>
<sequence length="143" mass="15607">MPSVLQNLEALLGFGLLAHAALQITQNPTWWAYVPVYAVPALLAVFQKPRNATWRAASSLAIVAGGLYTAFLLWTYTAIDSTPTLTLAEGKNLAPISFGALLISFIRITQDKISQPVHYIRTTIILAVAVISLYALITSLQYF</sequence>
<feature type="transmembrane region" description="Helical" evidence="1">
    <location>
        <begin position="120"/>
        <end position="142"/>
    </location>
</feature>
<reference evidence="4" key="1">
    <citation type="submission" date="2010-08" db="EMBL/GenBank/DDBJ databases">
        <authorList>
            <consortium name="Caenorhabditis japonica Sequencing Consortium"/>
            <person name="Wilson R.K."/>
        </authorList>
    </citation>
    <scope>NUCLEOTIDE SEQUENCE [LARGE SCALE GENOMIC DNA]</scope>
    <source>
        <strain evidence="4">DF5081</strain>
    </source>
</reference>